<dbReference type="EMBL" id="JAYKXP010000079">
    <property type="protein sequence ID" value="KAK7030294.1"/>
    <property type="molecule type" value="Genomic_DNA"/>
</dbReference>
<gene>
    <name evidence="3" type="ORF">VNI00_014311</name>
</gene>
<feature type="compositionally biased region" description="Low complexity" evidence="2">
    <location>
        <begin position="59"/>
        <end position="74"/>
    </location>
</feature>
<proteinExistence type="predicted"/>
<name>A0AAW0BU50_9AGAR</name>
<sequence length="381" mass="41591">MARATPEIDPDTQKPYRMCRKCPASVPSHYMKQCTAYKRRVKNVATQSKNGKCQPDAGSSSATPSSASKAPTTPENSSRTIPDTTPADNSTLVLPTQRPTVNQTTDNDETPISTPIQTSGKVPPITNDLIDPVLREIPASTPSSISLGIPHSPSRASSVSPMQLLRPGSPLANHHSSPGVATPSSTADHSSSVFDSSPMSTPCKPSRKRATMNDPCFGEVLGVYKGTKHLRVIRTHAYRPHKSKKKNDEVDIPKVFYDGTKGLMTKLDDLARSTGCWLHFSAQHPTANQPFIYYTSEHLRTEGGELLDTLHDTNRRMYQSLMTARRRDTTQIAARLEKTTSQLEKTSAELSETQRENSQLRAALIAAGINLPTSESLGEDE</sequence>
<dbReference type="Proteomes" id="UP001383192">
    <property type="component" value="Unassembled WGS sequence"/>
</dbReference>
<feature type="region of interest" description="Disordered" evidence="2">
    <location>
        <begin position="43"/>
        <end position="124"/>
    </location>
</feature>
<feature type="compositionally biased region" description="Polar residues" evidence="2">
    <location>
        <begin position="75"/>
        <end position="120"/>
    </location>
</feature>
<protein>
    <submittedName>
        <fullName evidence="3">Uncharacterized protein</fullName>
    </submittedName>
</protein>
<evidence type="ECO:0000256" key="2">
    <source>
        <dbReference type="SAM" id="MobiDB-lite"/>
    </source>
</evidence>
<evidence type="ECO:0000256" key="1">
    <source>
        <dbReference type="SAM" id="Coils"/>
    </source>
</evidence>
<organism evidence="3 4">
    <name type="scientific">Paramarasmius palmivorus</name>
    <dbReference type="NCBI Taxonomy" id="297713"/>
    <lineage>
        <taxon>Eukaryota</taxon>
        <taxon>Fungi</taxon>
        <taxon>Dikarya</taxon>
        <taxon>Basidiomycota</taxon>
        <taxon>Agaricomycotina</taxon>
        <taxon>Agaricomycetes</taxon>
        <taxon>Agaricomycetidae</taxon>
        <taxon>Agaricales</taxon>
        <taxon>Marasmiineae</taxon>
        <taxon>Marasmiaceae</taxon>
        <taxon>Paramarasmius</taxon>
    </lineage>
</organism>
<evidence type="ECO:0000313" key="4">
    <source>
        <dbReference type="Proteomes" id="UP001383192"/>
    </source>
</evidence>
<dbReference type="AlphaFoldDB" id="A0AAW0BU50"/>
<feature type="compositionally biased region" description="Polar residues" evidence="2">
    <location>
        <begin position="182"/>
        <end position="200"/>
    </location>
</feature>
<accession>A0AAW0BU50</accession>
<comment type="caution">
    <text evidence="3">The sequence shown here is derived from an EMBL/GenBank/DDBJ whole genome shotgun (WGS) entry which is preliminary data.</text>
</comment>
<feature type="region of interest" description="Disordered" evidence="2">
    <location>
        <begin position="141"/>
        <end position="209"/>
    </location>
</feature>
<reference evidence="3 4" key="1">
    <citation type="submission" date="2024-01" db="EMBL/GenBank/DDBJ databases">
        <title>A draft genome for a cacao thread blight-causing isolate of Paramarasmius palmivorus.</title>
        <authorList>
            <person name="Baruah I.K."/>
            <person name="Bukari Y."/>
            <person name="Amoako-Attah I."/>
            <person name="Meinhardt L.W."/>
            <person name="Bailey B.A."/>
            <person name="Cohen S.P."/>
        </authorList>
    </citation>
    <scope>NUCLEOTIDE SEQUENCE [LARGE SCALE GENOMIC DNA]</scope>
    <source>
        <strain evidence="3 4">GH-12</strain>
    </source>
</reference>
<keyword evidence="1" id="KW-0175">Coiled coil</keyword>
<evidence type="ECO:0000313" key="3">
    <source>
        <dbReference type="EMBL" id="KAK7030294.1"/>
    </source>
</evidence>
<feature type="coiled-coil region" evidence="1">
    <location>
        <begin position="333"/>
        <end position="363"/>
    </location>
</feature>
<keyword evidence="4" id="KW-1185">Reference proteome</keyword>